<dbReference type="SMART" id="SM00530">
    <property type="entry name" value="HTH_XRE"/>
    <property type="match status" value="1"/>
</dbReference>
<organism evidence="2 3">
    <name type="scientific">Nocardiopsis lambiniae</name>
    <dbReference type="NCBI Taxonomy" id="3075539"/>
    <lineage>
        <taxon>Bacteria</taxon>
        <taxon>Bacillati</taxon>
        <taxon>Actinomycetota</taxon>
        <taxon>Actinomycetes</taxon>
        <taxon>Streptosporangiales</taxon>
        <taxon>Nocardiopsidaceae</taxon>
        <taxon>Nocardiopsis</taxon>
    </lineage>
</organism>
<dbReference type="Pfam" id="PF12900">
    <property type="entry name" value="Pyridox_ox_2"/>
    <property type="match status" value="1"/>
</dbReference>
<dbReference type="InterPro" id="IPR012349">
    <property type="entry name" value="Split_barrel_FMN-bd"/>
</dbReference>
<feature type="domain" description="HTH cro/C1-type" evidence="1">
    <location>
        <begin position="18"/>
        <end position="72"/>
    </location>
</feature>
<dbReference type="Pfam" id="PF01381">
    <property type="entry name" value="HTH_3"/>
    <property type="match status" value="1"/>
</dbReference>
<dbReference type="CDD" id="cd00093">
    <property type="entry name" value="HTH_XRE"/>
    <property type="match status" value="1"/>
</dbReference>
<evidence type="ECO:0000313" key="2">
    <source>
        <dbReference type="EMBL" id="MDT0328385.1"/>
    </source>
</evidence>
<dbReference type="Gene3D" id="2.30.110.10">
    <property type="entry name" value="Electron Transport, Fmn-binding Protein, Chain A"/>
    <property type="match status" value="1"/>
</dbReference>
<comment type="caution">
    <text evidence="2">The sequence shown here is derived from an EMBL/GenBank/DDBJ whole genome shotgun (WGS) entry which is preliminary data.</text>
</comment>
<dbReference type="RefSeq" id="WP_311511113.1">
    <property type="nucleotide sequence ID" value="NZ_JAVREP010000004.1"/>
</dbReference>
<dbReference type="SUPFAM" id="SSF50475">
    <property type="entry name" value="FMN-binding split barrel"/>
    <property type="match status" value="1"/>
</dbReference>
<name>A0ABU2M899_9ACTN</name>
<evidence type="ECO:0000259" key="1">
    <source>
        <dbReference type="PROSITE" id="PS50943"/>
    </source>
</evidence>
<dbReference type="InterPro" id="IPR010982">
    <property type="entry name" value="Lambda_DNA-bd_dom_sf"/>
</dbReference>
<evidence type="ECO:0000313" key="3">
    <source>
        <dbReference type="Proteomes" id="UP001183390"/>
    </source>
</evidence>
<reference evidence="3" key="1">
    <citation type="submission" date="2023-07" db="EMBL/GenBank/DDBJ databases">
        <title>30 novel species of actinomycetes from the DSMZ collection.</title>
        <authorList>
            <person name="Nouioui I."/>
        </authorList>
    </citation>
    <scope>NUCLEOTIDE SEQUENCE [LARGE SCALE GENOMIC DNA]</scope>
    <source>
        <strain evidence="3">DSM 44743</strain>
    </source>
</reference>
<dbReference type="Gene3D" id="1.10.260.40">
    <property type="entry name" value="lambda repressor-like DNA-binding domains"/>
    <property type="match status" value="1"/>
</dbReference>
<dbReference type="SUPFAM" id="SSF47413">
    <property type="entry name" value="lambda repressor-like DNA-binding domains"/>
    <property type="match status" value="1"/>
</dbReference>
<proteinExistence type="predicted"/>
<dbReference type="EMBL" id="JAVREP010000004">
    <property type="protein sequence ID" value="MDT0328385.1"/>
    <property type="molecule type" value="Genomic_DNA"/>
</dbReference>
<keyword evidence="3" id="KW-1185">Reference proteome</keyword>
<sequence length="225" mass="24080">MESAHGSGAPGGDFCRRVVHRRTELGLSQEDVAVRAGMDPGYVAYLEEHPPVLTRSALYRLALALRTSPDDLLGSASGLPPGAVVTAFPHHDLRVLSRSECEELISPGGIGRIAFGTGGVTAPTVLPVTYVWDGDGVLFRTTREGVISSHVEGPVSFQVDRIDETLSEGWSVLIAGRGRVVRDPDEEAVLRAGLPLATWVDREDGVHVRVTAIEITGRRLSGRSL</sequence>
<accession>A0ABU2M899</accession>
<protein>
    <submittedName>
        <fullName evidence="2">Pyridoxamine 5'-phosphate oxidase family protein</fullName>
    </submittedName>
</protein>
<gene>
    <name evidence="2" type="ORF">RM479_08160</name>
</gene>
<dbReference type="Proteomes" id="UP001183390">
    <property type="component" value="Unassembled WGS sequence"/>
</dbReference>
<dbReference type="InterPro" id="IPR001387">
    <property type="entry name" value="Cro/C1-type_HTH"/>
</dbReference>
<dbReference type="PROSITE" id="PS50943">
    <property type="entry name" value="HTH_CROC1"/>
    <property type="match status" value="1"/>
</dbReference>
<dbReference type="InterPro" id="IPR024747">
    <property type="entry name" value="Pyridox_Oxase-rel"/>
</dbReference>